<reference evidence="1" key="1">
    <citation type="submission" date="2014-11" db="EMBL/GenBank/DDBJ databases">
        <authorList>
            <person name="Amaro Gonzalez C."/>
        </authorList>
    </citation>
    <scope>NUCLEOTIDE SEQUENCE</scope>
</reference>
<protein>
    <submittedName>
        <fullName evidence="1">Uncharacterized protein</fullName>
    </submittedName>
</protein>
<name>A0A0E9W9Z6_ANGAN</name>
<dbReference type="AlphaFoldDB" id="A0A0E9W9Z6"/>
<sequence>MYMFFVKVCFELLIWFSTQWLTFHQILLAVKQNAVIMFFPCKLFLSNVDR</sequence>
<accession>A0A0E9W9Z6</accession>
<reference evidence="1" key="2">
    <citation type="journal article" date="2015" name="Fish Shellfish Immunol.">
        <title>Early steps in the European eel (Anguilla anguilla)-Vibrio vulnificus interaction in the gills: Role of the RtxA13 toxin.</title>
        <authorList>
            <person name="Callol A."/>
            <person name="Pajuelo D."/>
            <person name="Ebbesson L."/>
            <person name="Teles M."/>
            <person name="MacKenzie S."/>
            <person name="Amaro C."/>
        </authorList>
    </citation>
    <scope>NUCLEOTIDE SEQUENCE</scope>
</reference>
<organism evidence="1">
    <name type="scientific">Anguilla anguilla</name>
    <name type="common">European freshwater eel</name>
    <name type="synonym">Muraena anguilla</name>
    <dbReference type="NCBI Taxonomy" id="7936"/>
    <lineage>
        <taxon>Eukaryota</taxon>
        <taxon>Metazoa</taxon>
        <taxon>Chordata</taxon>
        <taxon>Craniata</taxon>
        <taxon>Vertebrata</taxon>
        <taxon>Euteleostomi</taxon>
        <taxon>Actinopterygii</taxon>
        <taxon>Neopterygii</taxon>
        <taxon>Teleostei</taxon>
        <taxon>Anguilliformes</taxon>
        <taxon>Anguillidae</taxon>
        <taxon>Anguilla</taxon>
    </lineage>
</organism>
<proteinExistence type="predicted"/>
<dbReference type="EMBL" id="GBXM01021446">
    <property type="protein sequence ID" value="JAH87131.1"/>
    <property type="molecule type" value="Transcribed_RNA"/>
</dbReference>
<evidence type="ECO:0000313" key="1">
    <source>
        <dbReference type="EMBL" id="JAH87131.1"/>
    </source>
</evidence>